<evidence type="ECO:0000313" key="1">
    <source>
        <dbReference type="EMBL" id="MBC8586510.1"/>
    </source>
</evidence>
<accession>A0A926EUJ0</accession>
<gene>
    <name evidence="1" type="ORF">H8705_13055</name>
</gene>
<dbReference type="RefSeq" id="WP_262396227.1">
    <property type="nucleotide sequence ID" value="NZ_JACRTD010000013.1"/>
</dbReference>
<comment type="caution">
    <text evidence="1">The sequence shown here is derived from an EMBL/GenBank/DDBJ whole genome shotgun (WGS) entry which is preliminary data.</text>
</comment>
<dbReference type="AlphaFoldDB" id="A0A926EUJ0"/>
<keyword evidence="2" id="KW-1185">Reference proteome</keyword>
<reference evidence="1" key="1">
    <citation type="submission" date="2020-08" db="EMBL/GenBank/DDBJ databases">
        <title>Genome public.</title>
        <authorList>
            <person name="Liu C."/>
            <person name="Sun Q."/>
        </authorList>
    </citation>
    <scope>NUCLEOTIDE SEQUENCE</scope>
    <source>
        <strain evidence="1">NSJ-64</strain>
    </source>
</reference>
<dbReference type="EMBL" id="JACRTD010000013">
    <property type="protein sequence ID" value="MBC8586510.1"/>
    <property type="molecule type" value="Genomic_DNA"/>
</dbReference>
<organism evidence="1 2">
    <name type="scientific">Youxingia wuxianensis</name>
    <dbReference type="NCBI Taxonomy" id="2763678"/>
    <lineage>
        <taxon>Bacteria</taxon>
        <taxon>Bacillati</taxon>
        <taxon>Bacillota</taxon>
        <taxon>Clostridia</taxon>
        <taxon>Eubacteriales</taxon>
        <taxon>Oscillospiraceae</taxon>
        <taxon>Youxingia</taxon>
    </lineage>
</organism>
<evidence type="ECO:0000313" key="2">
    <source>
        <dbReference type="Proteomes" id="UP000623678"/>
    </source>
</evidence>
<dbReference type="Proteomes" id="UP000623678">
    <property type="component" value="Unassembled WGS sequence"/>
</dbReference>
<name>A0A926EUJ0_9FIRM</name>
<proteinExistence type="predicted"/>
<sequence length="260" mass="29886">MDLSGCWDEHELFEHREEIISLASKCSRFHEHCCRFLTAAASLQSDTYRIALEATSCAKTVKAATRIGLSEFKVKHGTAGKENIRFLSAITNKGFCMFDDTAKNLCDRIYLIDDVYGASSRLLLSTLRGQALANGYDIITCYCPLAPFEKIEHIFVPELRVGFMTANDYHQPDIEPYKVIHSRRFTDQEQLKSKRKRISFNKKAARQMLQQAAKLLADAKDCHDKLEEYYISAMDFDKVNAVCENTLKKYRHIVSRYEEK</sequence>
<protein>
    <submittedName>
        <fullName evidence="1">Uncharacterized protein</fullName>
    </submittedName>
</protein>